<evidence type="ECO:0000256" key="1">
    <source>
        <dbReference type="SAM" id="Coils"/>
    </source>
</evidence>
<accession>A0A9D4AYA4</accession>
<dbReference type="AlphaFoldDB" id="A0A9D4AYA4"/>
<dbReference type="EMBL" id="JAHDVG010000482">
    <property type="protein sequence ID" value="KAH1173190.1"/>
    <property type="molecule type" value="Genomic_DNA"/>
</dbReference>
<keyword evidence="3" id="KW-1185">Reference proteome</keyword>
<name>A0A9D4AYA4_9SAUR</name>
<dbReference type="Gene3D" id="1.20.5.500">
    <property type="entry name" value="Single helix bin"/>
    <property type="match status" value="1"/>
</dbReference>
<protein>
    <submittedName>
        <fullName evidence="2">Uncharacterized protein</fullName>
    </submittedName>
</protein>
<evidence type="ECO:0000313" key="3">
    <source>
        <dbReference type="Proteomes" id="UP000827986"/>
    </source>
</evidence>
<keyword evidence="1" id="KW-0175">Coiled coil</keyword>
<evidence type="ECO:0000313" key="2">
    <source>
        <dbReference type="EMBL" id="KAH1173190.1"/>
    </source>
</evidence>
<comment type="caution">
    <text evidence="2">The sequence shown here is derived from an EMBL/GenBank/DDBJ whole genome shotgun (WGS) entry which is preliminary data.</text>
</comment>
<feature type="coiled-coil region" evidence="1">
    <location>
        <begin position="29"/>
        <end position="56"/>
    </location>
</feature>
<reference evidence="2" key="1">
    <citation type="submission" date="2021-09" db="EMBL/GenBank/DDBJ databases">
        <title>The genome of Mauremys mutica provides insights into the evolution of semi-aquatic lifestyle.</title>
        <authorList>
            <person name="Gong S."/>
            <person name="Gao Y."/>
        </authorList>
    </citation>
    <scope>NUCLEOTIDE SEQUENCE</scope>
    <source>
        <strain evidence="2">MM-2020</strain>
        <tissue evidence="2">Muscle</tissue>
    </source>
</reference>
<organism evidence="2 3">
    <name type="scientific">Mauremys mutica</name>
    <name type="common">yellowpond turtle</name>
    <dbReference type="NCBI Taxonomy" id="74926"/>
    <lineage>
        <taxon>Eukaryota</taxon>
        <taxon>Metazoa</taxon>
        <taxon>Chordata</taxon>
        <taxon>Craniata</taxon>
        <taxon>Vertebrata</taxon>
        <taxon>Euteleostomi</taxon>
        <taxon>Archelosauria</taxon>
        <taxon>Testudinata</taxon>
        <taxon>Testudines</taxon>
        <taxon>Cryptodira</taxon>
        <taxon>Durocryptodira</taxon>
        <taxon>Testudinoidea</taxon>
        <taxon>Geoemydidae</taxon>
        <taxon>Geoemydinae</taxon>
        <taxon>Mauremys</taxon>
    </lineage>
</organism>
<dbReference type="Proteomes" id="UP000827986">
    <property type="component" value="Unassembled WGS sequence"/>
</dbReference>
<proteinExistence type="predicted"/>
<gene>
    <name evidence="2" type="ORF">KIL84_017029</name>
</gene>
<sequence>MKQSYSASACVDVSCSIPDLAPALRDIQMESEGIAAKNLQEKTQTLQEELKAMKEKIALHLCD</sequence>